<keyword evidence="6" id="KW-1185">Reference proteome</keyword>
<evidence type="ECO:0000313" key="6">
    <source>
        <dbReference type="Proteomes" id="UP001151287"/>
    </source>
</evidence>
<protein>
    <recommendedName>
        <fullName evidence="4">K Homology domain-containing protein</fullName>
    </recommendedName>
</protein>
<dbReference type="Proteomes" id="UP001151287">
    <property type="component" value="Unassembled WGS sequence"/>
</dbReference>
<evidence type="ECO:0000259" key="4">
    <source>
        <dbReference type="SMART" id="SM00322"/>
    </source>
</evidence>
<feature type="region of interest" description="Disordered" evidence="3">
    <location>
        <begin position="341"/>
        <end position="494"/>
    </location>
</feature>
<dbReference type="InterPro" id="IPR036612">
    <property type="entry name" value="KH_dom_type_1_sf"/>
</dbReference>
<organism evidence="5 6">
    <name type="scientific">Rhynchospora breviuscula</name>
    <dbReference type="NCBI Taxonomy" id="2022672"/>
    <lineage>
        <taxon>Eukaryota</taxon>
        <taxon>Viridiplantae</taxon>
        <taxon>Streptophyta</taxon>
        <taxon>Embryophyta</taxon>
        <taxon>Tracheophyta</taxon>
        <taxon>Spermatophyta</taxon>
        <taxon>Magnoliopsida</taxon>
        <taxon>Liliopsida</taxon>
        <taxon>Poales</taxon>
        <taxon>Cyperaceae</taxon>
        <taxon>Cyperoideae</taxon>
        <taxon>Rhynchosporeae</taxon>
        <taxon>Rhynchospora</taxon>
    </lineage>
</organism>
<evidence type="ECO:0000256" key="3">
    <source>
        <dbReference type="SAM" id="MobiDB-lite"/>
    </source>
</evidence>
<accession>A0A9Q0HZ38</accession>
<feature type="compositionally biased region" description="Low complexity" evidence="3">
    <location>
        <begin position="624"/>
        <end position="650"/>
    </location>
</feature>
<dbReference type="PROSITE" id="PS50084">
    <property type="entry name" value="KH_TYPE_1"/>
    <property type="match status" value="2"/>
</dbReference>
<feature type="compositionally biased region" description="Acidic residues" evidence="3">
    <location>
        <begin position="127"/>
        <end position="145"/>
    </location>
</feature>
<dbReference type="SUPFAM" id="SSF54791">
    <property type="entry name" value="Eukaryotic type KH-domain (KH-domain type I)"/>
    <property type="match status" value="2"/>
</dbReference>
<keyword evidence="1" id="KW-0677">Repeat</keyword>
<evidence type="ECO:0000256" key="1">
    <source>
        <dbReference type="ARBA" id="ARBA00022737"/>
    </source>
</evidence>
<comment type="caution">
    <text evidence="5">The sequence shown here is derived from an EMBL/GenBank/DDBJ whole genome shotgun (WGS) entry which is preliminary data.</text>
</comment>
<gene>
    <name evidence="5" type="ORF">LUZ63_003575</name>
</gene>
<feature type="compositionally biased region" description="Basic and acidic residues" evidence="3">
    <location>
        <begin position="64"/>
        <end position="78"/>
    </location>
</feature>
<feature type="domain" description="K Homology" evidence="4">
    <location>
        <begin position="174"/>
        <end position="247"/>
    </location>
</feature>
<dbReference type="PANTHER" id="PTHR10288">
    <property type="entry name" value="KH DOMAIN CONTAINING RNA BINDING PROTEIN"/>
    <property type="match status" value="1"/>
</dbReference>
<dbReference type="Pfam" id="PF00013">
    <property type="entry name" value="KH_1"/>
    <property type="match status" value="2"/>
</dbReference>
<feature type="compositionally biased region" description="Basic and acidic residues" evidence="3">
    <location>
        <begin position="105"/>
        <end position="123"/>
    </location>
</feature>
<dbReference type="CDD" id="cd00105">
    <property type="entry name" value="KH-I"/>
    <property type="match status" value="2"/>
</dbReference>
<dbReference type="EMBL" id="JAMQYH010000001">
    <property type="protein sequence ID" value="KAJ1703796.1"/>
    <property type="molecule type" value="Genomic_DNA"/>
</dbReference>
<dbReference type="Gene3D" id="3.30.1370.10">
    <property type="entry name" value="K Homology domain, type 1"/>
    <property type="match status" value="2"/>
</dbReference>
<dbReference type="AlphaFoldDB" id="A0A9Q0HZ38"/>
<dbReference type="InterPro" id="IPR004088">
    <property type="entry name" value="KH_dom_type_1"/>
</dbReference>
<keyword evidence="2" id="KW-0694">RNA-binding</keyword>
<reference evidence="5" key="1">
    <citation type="journal article" date="2022" name="Cell">
        <title>Repeat-based holocentromeres influence genome architecture and karyotype evolution.</title>
        <authorList>
            <person name="Hofstatter P.G."/>
            <person name="Thangavel G."/>
            <person name="Lux T."/>
            <person name="Neumann P."/>
            <person name="Vondrak T."/>
            <person name="Novak P."/>
            <person name="Zhang M."/>
            <person name="Costa L."/>
            <person name="Castellani M."/>
            <person name="Scott A."/>
            <person name="Toegelov H."/>
            <person name="Fuchs J."/>
            <person name="Mata-Sucre Y."/>
            <person name="Dias Y."/>
            <person name="Vanzela A.L.L."/>
            <person name="Huettel B."/>
            <person name="Almeida C.C.S."/>
            <person name="Simkova H."/>
            <person name="Souza G."/>
            <person name="Pedrosa-Harand A."/>
            <person name="Macas J."/>
            <person name="Mayer K.F.X."/>
            <person name="Houben A."/>
            <person name="Marques A."/>
        </authorList>
    </citation>
    <scope>NUCLEOTIDE SEQUENCE</scope>
    <source>
        <strain evidence="5">RhyBre1mFocal</strain>
    </source>
</reference>
<proteinExistence type="predicted"/>
<dbReference type="InterPro" id="IPR004087">
    <property type="entry name" value="KH_dom"/>
</dbReference>
<feature type="region of interest" description="Disordered" evidence="3">
    <location>
        <begin position="620"/>
        <end position="650"/>
    </location>
</feature>
<feature type="region of interest" description="Disordered" evidence="3">
    <location>
        <begin position="1"/>
        <end position="181"/>
    </location>
</feature>
<feature type="region of interest" description="Disordered" evidence="3">
    <location>
        <begin position="304"/>
        <end position="325"/>
    </location>
</feature>
<feature type="compositionally biased region" description="Low complexity" evidence="3">
    <location>
        <begin position="454"/>
        <end position="494"/>
    </location>
</feature>
<sequence>MAESDVAVAPTEISPVDHETLETTAPSETAPVVAEPELEEKEVEKTKGEEEAEVATKGAVAGEEIGKENHDLKRKLEVQEDVERELEGAGNNGEDRNEGEEEREGSEAKRQKTETNETEEAQKSGEALEEEPPLPENGENGEDNNNDGLGQTAEGDVKKDDLDADETERIDDPSETSRTIDVPNHRVGVLIGKAGDTIRNMQKLSGARIQIVKDSETAPDATTRAVEILGSIESIDKAEELIRDVLAEADAGRPPPLSGRAYNMSQSSQVEIQVPTDKVGSIIGKGGQMIKDLQARSGAHILLVQPQDSEGEDAKERTVRLSGSKQQIEAAKYMIKDVINQTGRPHSQNRGGPGPRQTYGSRGPASYGHGSQKQWGPPRQQHQSSSTGFSKYPNQRGKNYPQQFPQNSRQSYGKYPPSRTGGRGGSMGPSWDQRAPFPGNQPPAQYGASGGFQYGQQQPPQGYGAPNPYPQNAQQSYQAPPAQQYYGQQPTQPGYQQQTYNAMYSQGQAAGGSYGATATAQPQNPYAMGQYGQAYSQPTGADGYAQQYPQQYPQQPGQVAPGYSQAAPAYNQSMGVQSNMNYGYADPSAGYNAAASQAGYGQVMPVNQAGYVQEQPATQVGFDQGTAQPAAAGATAQASAAPAAGGQWQG</sequence>
<dbReference type="SMART" id="SM00322">
    <property type="entry name" value="KH"/>
    <property type="match status" value="2"/>
</dbReference>
<feature type="compositionally biased region" description="Polar residues" evidence="3">
    <location>
        <begin position="341"/>
        <end position="350"/>
    </location>
</feature>
<evidence type="ECO:0000313" key="5">
    <source>
        <dbReference type="EMBL" id="KAJ1703796.1"/>
    </source>
</evidence>
<feature type="compositionally biased region" description="Polar residues" evidence="3">
    <location>
        <begin position="369"/>
        <end position="411"/>
    </location>
</feature>
<name>A0A9Q0HZ38_9POAL</name>
<evidence type="ECO:0000256" key="2">
    <source>
        <dbReference type="PROSITE-ProRule" id="PRU00117"/>
    </source>
</evidence>
<dbReference type="GO" id="GO:0003723">
    <property type="term" value="F:RNA binding"/>
    <property type="evidence" value="ECO:0007669"/>
    <property type="project" value="UniProtKB-UniRule"/>
</dbReference>
<feature type="domain" description="K Homology" evidence="4">
    <location>
        <begin position="266"/>
        <end position="340"/>
    </location>
</feature>
<dbReference type="OrthoDB" id="5204190at2759"/>